<evidence type="ECO:0000313" key="3">
    <source>
        <dbReference type="Proteomes" id="UP000297280"/>
    </source>
</evidence>
<dbReference type="EMBL" id="PQXO01000209">
    <property type="protein sequence ID" value="TGO87693.1"/>
    <property type="molecule type" value="Genomic_DNA"/>
</dbReference>
<feature type="region of interest" description="Disordered" evidence="1">
    <location>
        <begin position="86"/>
        <end position="111"/>
    </location>
</feature>
<feature type="compositionally biased region" description="Polar residues" evidence="1">
    <location>
        <begin position="94"/>
        <end position="111"/>
    </location>
</feature>
<accession>A0A4Z1KNL7</accession>
<reference evidence="2 3" key="1">
    <citation type="submission" date="2017-12" db="EMBL/GenBank/DDBJ databases">
        <title>Comparative genomics of Botrytis spp.</title>
        <authorList>
            <person name="Valero-Jimenez C.A."/>
            <person name="Tapia P."/>
            <person name="Veloso J."/>
            <person name="Silva-Moreno E."/>
            <person name="Staats M."/>
            <person name="Valdes J.H."/>
            <person name="Van Kan J.A.L."/>
        </authorList>
    </citation>
    <scope>NUCLEOTIDE SEQUENCE [LARGE SCALE GENOMIC DNA]</scope>
    <source>
        <strain evidence="2 3">MUCL3349</strain>
    </source>
</reference>
<organism evidence="2 3">
    <name type="scientific">Botrytis porri</name>
    <dbReference type="NCBI Taxonomy" id="87229"/>
    <lineage>
        <taxon>Eukaryota</taxon>
        <taxon>Fungi</taxon>
        <taxon>Dikarya</taxon>
        <taxon>Ascomycota</taxon>
        <taxon>Pezizomycotina</taxon>
        <taxon>Leotiomycetes</taxon>
        <taxon>Helotiales</taxon>
        <taxon>Sclerotiniaceae</taxon>
        <taxon>Botrytis</taxon>
    </lineage>
</organism>
<proteinExistence type="predicted"/>
<gene>
    <name evidence="2" type="ORF">BPOR_0209g00010</name>
</gene>
<dbReference type="STRING" id="87229.A0A4Z1KNL7"/>
<name>A0A4Z1KNL7_9HELO</name>
<comment type="caution">
    <text evidence="2">The sequence shown here is derived from an EMBL/GenBank/DDBJ whole genome shotgun (WGS) entry which is preliminary data.</text>
</comment>
<protein>
    <submittedName>
        <fullName evidence="2">Uncharacterized protein</fullName>
    </submittedName>
</protein>
<dbReference type="OrthoDB" id="3556646at2759"/>
<evidence type="ECO:0000313" key="2">
    <source>
        <dbReference type="EMBL" id="TGO87693.1"/>
    </source>
</evidence>
<keyword evidence="3" id="KW-1185">Reference proteome</keyword>
<evidence type="ECO:0000256" key="1">
    <source>
        <dbReference type="SAM" id="MobiDB-lite"/>
    </source>
</evidence>
<dbReference type="AlphaFoldDB" id="A0A4Z1KNL7"/>
<dbReference type="Proteomes" id="UP000297280">
    <property type="component" value="Unassembled WGS sequence"/>
</dbReference>
<sequence>MTQSVFTGDDTTYPTQKQIRQIVDENFEAKSAYLDGLNPKKISEKPDSTARKQLRHIPSSIHPVKTITNAPLEKFNFALEFGTTTCESKDGDSGSPQESRTTNERNGNISTNRFIKTDGAVVAFQPPHEIDKSCRGGTENAATDAGELFDVQSVQEQKCKAYSHNLEGTADTDQILSASNSCRDKDEVLGSNRQISDEVQNNTQKFEISISPVIKKSFKRCRRNSEPDFGQLRSKRARSEEHGQYLTKLFASSREEIHSKSTFPRSWWLPTAYERLMSQPDTKICDPETQCIILKEANEALTTACYEWCARHHPTRLREMKWLRRSRAQLHLFYRNVVQWEISMSTLILLGNQRTSTFLSLLNVVAQIRHCDIHDDKELPIQLLDIMLEDAVSLAIMVRDPKHTQKLRDIRDHVRLEDPTFFLMMLLNLMMFDPVFAPNMGG</sequence>